<comment type="caution">
    <text evidence="1">The sequence shown here is derived from an EMBL/GenBank/DDBJ whole genome shotgun (WGS) entry which is preliminary data.</text>
</comment>
<evidence type="ECO:0000313" key="2">
    <source>
        <dbReference type="Proteomes" id="UP001596180"/>
    </source>
</evidence>
<reference evidence="2" key="1">
    <citation type="journal article" date="2019" name="Int. J. Syst. Evol. Microbiol.">
        <title>The Global Catalogue of Microorganisms (GCM) 10K type strain sequencing project: providing services to taxonomists for standard genome sequencing and annotation.</title>
        <authorList>
            <consortium name="The Broad Institute Genomics Platform"/>
            <consortium name="The Broad Institute Genome Sequencing Center for Infectious Disease"/>
            <person name="Wu L."/>
            <person name="Ma J."/>
        </authorList>
    </citation>
    <scope>NUCLEOTIDE SEQUENCE [LARGE SCALE GENOMIC DNA]</scope>
    <source>
        <strain evidence="2">JCM 10411</strain>
    </source>
</reference>
<dbReference type="Proteomes" id="UP001596180">
    <property type="component" value="Unassembled WGS sequence"/>
</dbReference>
<gene>
    <name evidence="1" type="ORF">ACFPZI_36865</name>
</gene>
<accession>A0ABW1EBK5</accession>
<keyword evidence="2" id="KW-1185">Reference proteome</keyword>
<dbReference type="EMBL" id="JBHSOA010000142">
    <property type="protein sequence ID" value="MFC5857126.1"/>
    <property type="molecule type" value="Genomic_DNA"/>
</dbReference>
<sequence>MDRRTPPPATAPPACAECVRLGDEQRSAHAEGDYSRESDCRVLLTRHRAAAHGGEE</sequence>
<name>A0ABW1EBK5_9ACTN</name>
<protein>
    <submittedName>
        <fullName evidence="1">Uncharacterized protein</fullName>
    </submittedName>
</protein>
<evidence type="ECO:0000313" key="1">
    <source>
        <dbReference type="EMBL" id="MFC5857126.1"/>
    </source>
</evidence>
<organism evidence="1 2">
    <name type="scientific">Streptomyces chlorus</name>
    <dbReference type="NCBI Taxonomy" id="887452"/>
    <lineage>
        <taxon>Bacteria</taxon>
        <taxon>Bacillati</taxon>
        <taxon>Actinomycetota</taxon>
        <taxon>Actinomycetes</taxon>
        <taxon>Kitasatosporales</taxon>
        <taxon>Streptomycetaceae</taxon>
        <taxon>Streptomyces</taxon>
    </lineage>
</organism>
<proteinExistence type="predicted"/>
<dbReference type="RefSeq" id="WP_381371530.1">
    <property type="nucleotide sequence ID" value="NZ_JBHSOA010000142.1"/>
</dbReference>